<dbReference type="GO" id="GO:0005737">
    <property type="term" value="C:cytoplasm"/>
    <property type="evidence" value="ECO:0007669"/>
    <property type="project" value="TreeGrafter"/>
</dbReference>
<keyword evidence="3" id="KW-0560">Oxidoreductase</keyword>
<dbReference type="InterPro" id="IPR013332">
    <property type="entry name" value="KPR_N"/>
</dbReference>
<evidence type="ECO:0000256" key="2">
    <source>
        <dbReference type="ARBA" id="ARBA00022857"/>
    </source>
</evidence>
<sequence>MKIAVVGVGAMGSVYAGLLADAGNEVWAIDIREDHLNAIREQGLRIEGASGDRIVKQLNVSTRAADAGSCDLVIIATKASGIESAARCIPPLLHNDTLILTIQNGLGAAERICQYLPPDNILLGVAGGFGASLKAPGHVHHNGMELIRVGEMKGGLTSRVERVVDVWQTAGFTVKGYEDIQQLIWEKFVCNVTFSAPCTVFGCTVEEVMGDLHAWKIARGCGLEAYAVSQAKGIAMSFDDPEKYITAFGQKLPKARPSMLLDHLERRPSEIDAINGMVPVVANEVGLRAPYNEVMTAIVKSREAMF</sequence>
<dbReference type="PANTHER" id="PTHR21708">
    <property type="entry name" value="PROBABLE 2-DEHYDROPANTOATE 2-REDUCTASE"/>
    <property type="match status" value="1"/>
</dbReference>
<proteinExistence type="inferred from homology"/>
<gene>
    <name evidence="6" type="ORF">METZ01_LOCUS71933</name>
</gene>
<feature type="domain" description="Ketopantoate reductase N-terminal" evidence="4">
    <location>
        <begin position="3"/>
        <end position="153"/>
    </location>
</feature>
<dbReference type="InterPro" id="IPR051402">
    <property type="entry name" value="KPR-Related"/>
</dbReference>
<evidence type="ECO:0000256" key="1">
    <source>
        <dbReference type="ARBA" id="ARBA00007870"/>
    </source>
</evidence>
<accession>A0A381TTB0</accession>
<protein>
    <recommendedName>
        <fullName evidence="7">2-dehydropantoate 2-reductase</fullName>
    </recommendedName>
</protein>
<dbReference type="InterPro" id="IPR036291">
    <property type="entry name" value="NAD(P)-bd_dom_sf"/>
</dbReference>
<dbReference type="EMBL" id="UINC01005102">
    <property type="protein sequence ID" value="SVA19079.1"/>
    <property type="molecule type" value="Genomic_DNA"/>
</dbReference>
<comment type="similarity">
    <text evidence="1">Belongs to the ketopantoate reductase family.</text>
</comment>
<evidence type="ECO:0008006" key="7">
    <source>
        <dbReference type="Google" id="ProtNLM"/>
    </source>
</evidence>
<dbReference type="InterPro" id="IPR013752">
    <property type="entry name" value="KPA_reductase"/>
</dbReference>
<dbReference type="SUPFAM" id="SSF51735">
    <property type="entry name" value="NAD(P)-binding Rossmann-fold domains"/>
    <property type="match status" value="1"/>
</dbReference>
<name>A0A381TTB0_9ZZZZ</name>
<reference evidence="6" key="1">
    <citation type="submission" date="2018-05" db="EMBL/GenBank/DDBJ databases">
        <authorList>
            <person name="Lanie J.A."/>
            <person name="Ng W.-L."/>
            <person name="Kazmierczak K.M."/>
            <person name="Andrzejewski T.M."/>
            <person name="Davidsen T.M."/>
            <person name="Wayne K.J."/>
            <person name="Tettelin H."/>
            <person name="Glass J.I."/>
            <person name="Rusch D."/>
            <person name="Podicherti R."/>
            <person name="Tsui H.-C.T."/>
            <person name="Winkler M.E."/>
        </authorList>
    </citation>
    <scope>NUCLEOTIDE SEQUENCE</scope>
</reference>
<evidence type="ECO:0000256" key="3">
    <source>
        <dbReference type="ARBA" id="ARBA00023002"/>
    </source>
</evidence>
<dbReference type="AlphaFoldDB" id="A0A381TTB0"/>
<dbReference type="Pfam" id="PF02558">
    <property type="entry name" value="ApbA"/>
    <property type="match status" value="1"/>
</dbReference>
<dbReference type="GO" id="GO:0008677">
    <property type="term" value="F:2-dehydropantoate 2-reductase activity"/>
    <property type="evidence" value="ECO:0007669"/>
    <property type="project" value="InterPro"/>
</dbReference>
<dbReference type="PANTHER" id="PTHR21708:SF26">
    <property type="entry name" value="2-DEHYDROPANTOATE 2-REDUCTASE"/>
    <property type="match status" value="1"/>
</dbReference>
<dbReference type="GO" id="GO:0015940">
    <property type="term" value="P:pantothenate biosynthetic process"/>
    <property type="evidence" value="ECO:0007669"/>
    <property type="project" value="InterPro"/>
</dbReference>
<evidence type="ECO:0000259" key="5">
    <source>
        <dbReference type="Pfam" id="PF08546"/>
    </source>
</evidence>
<dbReference type="SUPFAM" id="SSF48179">
    <property type="entry name" value="6-phosphogluconate dehydrogenase C-terminal domain-like"/>
    <property type="match status" value="1"/>
</dbReference>
<keyword evidence="2" id="KW-0521">NADP</keyword>
<dbReference type="NCBIfam" id="TIGR00745">
    <property type="entry name" value="apbA_panE"/>
    <property type="match status" value="1"/>
</dbReference>
<evidence type="ECO:0000259" key="4">
    <source>
        <dbReference type="Pfam" id="PF02558"/>
    </source>
</evidence>
<dbReference type="InterPro" id="IPR013328">
    <property type="entry name" value="6PGD_dom2"/>
</dbReference>
<organism evidence="6">
    <name type="scientific">marine metagenome</name>
    <dbReference type="NCBI Taxonomy" id="408172"/>
    <lineage>
        <taxon>unclassified sequences</taxon>
        <taxon>metagenomes</taxon>
        <taxon>ecological metagenomes</taxon>
    </lineage>
</organism>
<dbReference type="InterPro" id="IPR008927">
    <property type="entry name" value="6-PGluconate_DH-like_C_sf"/>
</dbReference>
<dbReference type="InterPro" id="IPR003710">
    <property type="entry name" value="ApbA"/>
</dbReference>
<dbReference type="Gene3D" id="3.40.50.720">
    <property type="entry name" value="NAD(P)-binding Rossmann-like Domain"/>
    <property type="match status" value="1"/>
</dbReference>
<evidence type="ECO:0000313" key="6">
    <source>
        <dbReference type="EMBL" id="SVA19079.1"/>
    </source>
</evidence>
<dbReference type="Gene3D" id="1.10.1040.10">
    <property type="entry name" value="N-(1-d-carboxylethyl)-l-norvaline Dehydrogenase, domain 2"/>
    <property type="match status" value="1"/>
</dbReference>
<dbReference type="Pfam" id="PF08546">
    <property type="entry name" value="ApbA_C"/>
    <property type="match status" value="1"/>
</dbReference>
<feature type="domain" description="Ketopantoate reductase C-terminal" evidence="5">
    <location>
        <begin position="179"/>
        <end position="302"/>
    </location>
</feature>